<protein>
    <submittedName>
        <fullName evidence="1">Uncharacterized protein</fullName>
    </submittedName>
</protein>
<accession>A0A0J0XCZ1</accession>
<dbReference type="RefSeq" id="XP_018275413.1">
    <property type="nucleotide sequence ID" value="XM_018419334.1"/>
</dbReference>
<dbReference type="EMBL" id="KQ087277">
    <property type="protein sequence ID" value="KLT38922.1"/>
    <property type="molecule type" value="Genomic_DNA"/>
</dbReference>
<dbReference type="Proteomes" id="UP000053611">
    <property type="component" value="Unassembled WGS sequence"/>
</dbReference>
<keyword evidence="2" id="KW-1185">Reference proteome</keyword>
<dbReference type="GeneID" id="28979937"/>
<sequence>MQRCSAICEANVLWVKMHAAAQHAVGGRDEGSSSLMSRLTREGTRLDRDRPDLGSRVGTVAGSLDRGLRVSHSPSVFSWGHARPTGRRPAASVYQRSPRVDVGARLLFGLVGQRVRANANKGTAFRTRFAPRRGSRTMAGGHQGVMVTSGLVRLA</sequence>
<dbReference type="AlphaFoldDB" id="A0A0J0XCZ1"/>
<name>A0A0J0XCZ1_9TREE</name>
<evidence type="ECO:0000313" key="1">
    <source>
        <dbReference type="EMBL" id="KLT38922.1"/>
    </source>
</evidence>
<gene>
    <name evidence="1" type="ORF">CC85DRAFT_11421</name>
</gene>
<proteinExistence type="predicted"/>
<reference evidence="1 2" key="1">
    <citation type="submission" date="2015-03" db="EMBL/GenBank/DDBJ databases">
        <title>Genomics and transcriptomics of the oil-accumulating basidiomycete yeast T. oleaginosus allow insights into substrate utilization and the diverse evolutionary trajectories of mating systems in fungi.</title>
        <authorList>
            <consortium name="DOE Joint Genome Institute"/>
            <person name="Kourist R."/>
            <person name="Kracht O."/>
            <person name="Bracharz F."/>
            <person name="Lipzen A."/>
            <person name="Nolan M."/>
            <person name="Ohm R."/>
            <person name="Grigoriev I."/>
            <person name="Sun S."/>
            <person name="Heitman J."/>
            <person name="Bruck T."/>
            <person name="Nowrousian M."/>
        </authorList>
    </citation>
    <scope>NUCLEOTIDE SEQUENCE [LARGE SCALE GENOMIC DNA]</scope>
    <source>
        <strain evidence="1 2">IBC0246</strain>
    </source>
</reference>
<organism evidence="1 2">
    <name type="scientific">Cutaneotrichosporon oleaginosum</name>
    <dbReference type="NCBI Taxonomy" id="879819"/>
    <lineage>
        <taxon>Eukaryota</taxon>
        <taxon>Fungi</taxon>
        <taxon>Dikarya</taxon>
        <taxon>Basidiomycota</taxon>
        <taxon>Agaricomycotina</taxon>
        <taxon>Tremellomycetes</taxon>
        <taxon>Trichosporonales</taxon>
        <taxon>Trichosporonaceae</taxon>
        <taxon>Cutaneotrichosporon</taxon>
    </lineage>
</organism>
<evidence type="ECO:0000313" key="2">
    <source>
        <dbReference type="Proteomes" id="UP000053611"/>
    </source>
</evidence>